<dbReference type="Gene3D" id="1.10.630.10">
    <property type="entry name" value="Cytochrome P450"/>
    <property type="match status" value="1"/>
</dbReference>
<evidence type="ECO:0000256" key="9">
    <source>
        <dbReference type="ARBA" id="ARBA00023002"/>
    </source>
</evidence>
<evidence type="ECO:0000256" key="11">
    <source>
        <dbReference type="ARBA" id="ARBA00023033"/>
    </source>
</evidence>
<evidence type="ECO:0000256" key="14">
    <source>
        <dbReference type="SAM" id="Phobius"/>
    </source>
</evidence>
<keyword evidence="8 14" id="KW-1133">Transmembrane helix</keyword>
<evidence type="ECO:0000256" key="2">
    <source>
        <dbReference type="ARBA" id="ARBA00004370"/>
    </source>
</evidence>
<dbReference type="CDD" id="cd11065">
    <property type="entry name" value="CYP64-like"/>
    <property type="match status" value="1"/>
</dbReference>
<gene>
    <name evidence="15" type="ORF">LAESUDRAFT_480122</name>
</gene>
<evidence type="ECO:0000313" key="16">
    <source>
        <dbReference type="Proteomes" id="UP000076871"/>
    </source>
</evidence>
<sequence>MAAMDHWDFFFLTCILVSTVATVYFNYHRRPARQKLPPGPKGIPFFGNMFQLPVAKQYRKLREWALQYGDIYYFRIGPLPVVVLNSAEAADELFINRSQNFSSRIPPHVAHDIVSDGQAMAFLPYGAEWKAARRALQNSLGPGPSKALRVIQELEARVLLYDFLCHNNRHVSQFQAEGPHGEIPDGHWFAIIRRYTTSIILNLMYGARVHKLHDNPELHKLYDILANLLHVAQAGRYLADTFPILRRLPNFLAPWRTEARNMHDWEFSFWRSMVDDCRAAMQKGTSRESFVSDYLQKRAGAGAEDAPGKGITDDGWMRDKFLAYTAGGVLEAGSDSTAVTIQSFILFMLSHPRCIRQAQEELDKVIGANRLPGFEDMERLPYVVACIKETLRRRPTTPMGLPHASLEDDFYRGYFIPKGSVVIGNVWAMHMDPKRYVNPTAFDPDRFYADGKLTQWGSGPGFQDRDHYIFGWGRRYCQGSHIAEQSLFIVLSRLLWGFNFNAPLDLKTGQLMIPDVADEDATWTDGTFSGPHVFPVAFTARSDKHAEVIRKAYEDAQIEWQALGLAVDLR</sequence>
<keyword evidence="9" id="KW-0560">Oxidoreductase</keyword>
<dbReference type="InterPro" id="IPR050364">
    <property type="entry name" value="Cytochrome_P450_fung"/>
</dbReference>
<comment type="similarity">
    <text evidence="4">Belongs to the cytochrome P450 family.</text>
</comment>
<dbReference type="GO" id="GO:0005506">
    <property type="term" value="F:iron ion binding"/>
    <property type="evidence" value="ECO:0007669"/>
    <property type="project" value="InterPro"/>
</dbReference>
<dbReference type="InParanoid" id="A0A165BNI8"/>
<dbReference type="GO" id="GO:0016020">
    <property type="term" value="C:membrane"/>
    <property type="evidence" value="ECO:0007669"/>
    <property type="project" value="UniProtKB-SubCell"/>
</dbReference>
<comment type="pathway">
    <text evidence="3">Secondary metabolite biosynthesis.</text>
</comment>
<accession>A0A165BNI8</accession>
<dbReference type="PANTHER" id="PTHR46300:SF2">
    <property type="entry name" value="CYTOCHROME P450 MONOOXYGENASE ALNH-RELATED"/>
    <property type="match status" value="1"/>
</dbReference>
<feature type="transmembrane region" description="Helical" evidence="14">
    <location>
        <begin position="6"/>
        <end position="27"/>
    </location>
</feature>
<dbReference type="InterPro" id="IPR036396">
    <property type="entry name" value="Cyt_P450_sf"/>
</dbReference>
<evidence type="ECO:0000256" key="12">
    <source>
        <dbReference type="ARBA" id="ARBA00023136"/>
    </source>
</evidence>
<dbReference type="RefSeq" id="XP_040759107.1">
    <property type="nucleotide sequence ID" value="XM_040902628.1"/>
</dbReference>
<evidence type="ECO:0000256" key="8">
    <source>
        <dbReference type="ARBA" id="ARBA00022989"/>
    </source>
</evidence>
<dbReference type="OrthoDB" id="1470350at2759"/>
<proteinExistence type="inferred from homology"/>
<keyword evidence="16" id="KW-1185">Reference proteome</keyword>
<dbReference type="GO" id="GO:0004497">
    <property type="term" value="F:monooxygenase activity"/>
    <property type="evidence" value="ECO:0007669"/>
    <property type="project" value="UniProtKB-KW"/>
</dbReference>
<dbReference type="Pfam" id="PF00067">
    <property type="entry name" value="p450"/>
    <property type="match status" value="1"/>
</dbReference>
<comment type="cofactor">
    <cofactor evidence="1 13">
        <name>heme</name>
        <dbReference type="ChEBI" id="CHEBI:30413"/>
    </cofactor>
</comment>
<dbReference type="PRINTS" id="PR00385">
    <property type="entry name" value="P450"/>
</dbReference>
<evidence type="ECO:0000313" key="15">
    <source>
        <dbReference type="EMBL" id="KZT01367.1"/>
    </source>
</evidence>
<name>A0A165BNI8_9APHY</name>
<dbReference type="Proteomes" id="UP000076871">
    <property type="component" value="Unassembled WGS sequence"/>
</dbReference>
<dbReference type="GO" id="GO:0020037">
    <property type="term" value="F:heme binding"/>
    <property type="evidence" value="ECO:0007669"/>
    <property type="project" value="InterPro"/>
</dbReference>
<dbReference type="InterPro" id="IPR002401">
    <property type="entry name" value="Cyt_P450_E_grp-I"/>
</dbReference>
<keyword evidence="11" id="KW-0503">Monooxygenase</keyword>
<feature type="binding site" description="axial binding residue" evidence="13">
    <location>
        <position position="477"/>
    </location>
    <ligand>
        <name>heme</name>
        <dbReference type="ChEBI" id="CHEBI:30413"/>
    </ligand>
    <ligandPart>
        <name>Fe</name>
        <dbReference type="ChEBI" id="CHEBI:18248"/>
    </ligandPart>
</feature>
<dbReference type="GeneID" id="63819659"/>
<dbReference type="STRING" id="1314785.A0A165BNI8"/>
<dbReference type="PANTHER" id="PTHR46300">
    <property type="entry name" value="P450, PUTATIVE (EUROFUNG)-RELATED-RELATED"/>
    <property type="match status" value="1"/>
</dbReference>
<dbReference type="InterPro" id="IPR001128">
    <property type="entry name" value="Cyt_P450"/>
</dbReference>
<keyword evidence="6 14" id="KW-0812">Transmembrane</keyword>
<keyword evidence="7 13" id="KW-0479">Metal-binding</keyword>
<evidence type="ECO:0000256" key="5">
    <source>
        <dbReference type="ARBA" id="ARBA00022617"/>
    </source>
</evidence>
<keyword evidence="5 13" id="KW-0349">Heme</keyword>
<comment type="subcellular location">
    <subcellularLocation>
        <location evidence="2">Membrane</location>
    </subcellularLocation>
</comment>
<evidence type="ECO:0000256" key="1">
    <source>
        <dbReference type="ARBA" id="ARBA00001971"/>
    </source>
</evidence>
<organism evidence="15 16">
    <name type="scientific">Laetiporus sulphureus 93-53</name>
    <dbReference type="NCBI Taxonomy" id="1314785"/>
    <lineage>
        <taxon>Eukaryota</taxon>
        <taxon>Fungi</taxon>
        <taxon>Dikarya</taxon>
        <taxon>Basidiomycota</taxon>
        <taxon>Agaricomycotina</taxon>
        <taxon>Agaricomycetes</taxon>
        <taxon>Polyporales</taxon>
        <taxon>Laetiporus</taxon>
    </lineage>
</organism>
<evidence type="ECO:0000256" key="6">
    <source>
        <dbReference type="ARBA" id="ARBA00022692"/>
    </source>
</evidence>
<evidence type="ECO:0000256" key="7">
    <source>
        <dbReference type="ARBA" id="ARBA00022723"/>
    </source>
</evidence>
<keyword evidence="12 14" id="KW-0472">Membrane</keyword>
<keyword evidence="10 13" id="KW-0408">Iron</keyword>
<evidence type="ECO:0000256" key="10">
    <source>
        <dbReference type="ARBA" id="ARBA00023004"/>
    </source>
</evidence>
<dbReference type="AlphaFoldDB" id="A0A165BNI8"/>
<dbReference type="SUPFAM" id="SSF48264">
    <property type="entry name" value="Cytochrome P450"/>
    <property type="match status" value="1"/>
</dbReference>
<evidence type="ECO:0000256" key="4">
    <source>
        <dbReference type="ARBA" id="ARBA00010617"/>
    </source>
</evidence>
<dbReference type="GO" id="GO:0016705">
    <property type="term" value="F:oxidoreductase activity, acting on paired donors, with incorporation or reduction of molecular oxygen"/>
    <property type="evidence" value="ECO:0007669"/>
    <property type="project" value="InterPro"/>
</dbReference>
<protein>
    <submittedName>
        <fullName evidence="15">Cytochrome P450</fullName>
    </submittedName>
</protein>
<reference evidence="15 16" key="1">
    <citation type="journal article" date="2016" name="Mol. Biol. Evol.">
        <title>Comparative Genomics of Early-Diverging Mushroom-Forming Fungi Provides Insights into the Origins of Lignocellulose Decay Capabilities.</title>
        <authorList>
            <person name="Nagy L.G."/>
            <person name="Riley R."/>
            <person name="Tritt A."/>
            <person name="Adam C."/>
            <person name="Daum C."/>
            <person name="Floudas D."/>
            <person name="Sun H."/>
            <person name="Yadav J.S."/>
            <person name="Pangilinan J."/>
            <person name="Larsson K.H."/>
            <person name="Matsuura K."/>
            <person name="Barry K."/>
            <person name="Labutti K."/>
            <person name="Kuo R."/>
            <person name="Ohm R.A."/>
            <person name="Bhattacharya S.S."/>
            <person name="Shirouzu T."/>
            <person name="Yoshinaga Y."/>
            <person name="Martin F.M."/>
            <person name="Grigoriev I.V."/>
            <person name="Hibbett D.S."/>
        </authorList>
    </citation>
    <scope>NUCLEOTIDE SEQUENCE [LARGE SCALE GENOMIC DNA]</scope>
    <source>
        <strain evidence="15 16">93-53</strain>
    </source>
</reference>
<evidence type="ECO:0000256" key="3">
    <source>
        <dbReference type="ARBA" id="ARBA00005179"/>
    </source>
</evidence>
<dbReference type="EMBL" id="KV427665">
    <property type="protein sequence ID" value="KZT01367.1"/>
    <property type="molecule type" value="Genomic_DNA"/>
</dbReference>
<evidence type="ECO:0000256" key="13">
    <source>
        <dbReference type="PIRSR" id="PIRSR602401-1"/>
    </source>
</evidence>
<dbReference type="PRINTS" id="PR00463">
    <property type="entry name" value="EP450I"/>
</dbReference>